<evidence type="ECO:0000256" key="8">
    <source>
        <dbReference type="ARBA" id="ARBA00023012"/>
    </source>
</evidence>
<dbReference type="GO" id="GO:0005524">
    <property type="term" value="F:ATP binding"/>
    <property type="evidence" value="ECO:0007669"/>
    <property type="project" value="UniProtKB-KW"/>
</dbReference>
<keyword evidence="3" id="KW-0597">Phosphoprotein</keyword>
<dbReference type="SUPFAM" id="SSF55785">
    <property type="entry name" value="PYP-like sensor domain (PAS domain)"/>
    <property type="match status" value="1"/>
</dbReference>
<evidence type="ECO:0000256" key="6">
    <source>
        <dbReference type="ARBA" id="ARBA00022777"/>
    </source>
</evidence>
<evidence type="ECO:0000313" key="11">
    <source>
        <dbReference type="EMBL" id="TWB41031.1"/>
    </source>
</evidence>
<dbReference type="Gene3D" id="3.30.450.20">
    <property type="entry name" value="PAS domain"/>
    <property type="match status" value="1"/>
</dbReference>
<keyword evidence="9" id="KW-0472">Membrane</keyword>
<reference evidence="11 12" key="1">
    <citation type="submission" date="2019-06" db="EMBL/GenBank/DDBJ databases">
        <title>Genomic Encyclopedia of Type Strains, Phase IV (KMG-V): Genome sequencing to study the core and pangenomes of soil and plant-associated prokaryotes.</title>
        <authorList>
            <person name="Whitman W."/>
        </authorList>
    </citation>
    <scope>NUCLEOTIDE SEQUENCE [LARGE SCALE GENOMIC DNA]</scope>
    <source>
        <strain evidence="11 12">BR 11622</strain>
    </source>
</reference>
<evidence type="ECO:0000256" key="5">
    <source>
        <dbReference type="ARBA" id="ARBA00022741"/>
    </source>
</evidence>
<dbReference type="OrthoDB" id="9795133at2"/>
<dbReference type="PROSITE" id="PS50109">
    <property type="entry name" value="HIS_KIN"/>
    <property type="match status" value="1"/>
</dbReference>
<comment type="catalytic activity">
    <reaction evidence="1">
        <text>ATP + protein L-histidine = ADP + protein N-phospho-L-histidine.</text>
        <dbReference type="EC" id="2.7.13.3"/>
    </reaction>
</comment>
<keyword evidence="4" id="KW-0808">Transferase</keyword>
<dbReference type="PRINTS" id="PR00344">
    <property type="entry name" value="BCTRLSENSOR"/>
</dbReference>
<dbReference type="EC" id="2.7.13.3" evidence="2"/>
<dbReference type="InterPro" id="IPR003594">
    <property type="entry name" value="HATPase_dom"/>
</dbReference>
<dbReference type="RefSeq" id="WP_145733345.1">
    <property type="nucleotide sequence ID" value="NZ_VITR01000008.1"/>
</dbReference>
<organism evidence="11 12">
    <name type="scientific">Nitrospirillum amazonense</name>
    <dbReference type="NCBI Taxonomy" id="28077"/>
    <lineage>
        <taxon>Bacteria</taxon>
        <taxon>Pseudomonadati</taxon>
        <taxon>Pseudomonadota</taxon>
        <taxon>Alphaproteobacteria</taxon>
        <taxon>Rhodospirillales</taxon>
        <taxon>Azospirillaceae</taxon>
        <taxon>Nitrospirillum</taxon>
    </lineage>
</organism>
<evidence type="ECO:0000256" key="7">
    <source>
        <dbReference type="ARBA" id="ARBA00022840"/>
    </source>
</evidence>
<protein>
    <recommendedName>
        <fullName evidence="2">histidine kinase</fullName>
        <ecNumber evidence="2">2.7.13.3</ecNumber>
    </recommendedName>
</protein>
<dbReference type="SUPFAM" id="SSF47384">
    <property type="entry name" value="Homodimeric domain of signal transducing histidine kinase"/>
    <property type="match status" value="1"/>
</dbReference>
<evidence type="ECO:0000256" key="9">
    <source>
        <dbReference type="SAM" id="Phobius"/>
    </source>
</evidence>
<keyword evidence="7" id="KW-0067">ATP-binding</keyword>
<feature type="transmembrane region" description="Helical" evidence="9">
    <location>
        <begin position="6"/>
        <end position="26"/>
    </location>
</feature>
<evidence type="ECO:0000256" key="2">
    <source>
        <dbReference type="ARBA" id="ARBA00012438"/>
    </source>
</evidence>
<accession>A0A560H4E6</accession>
<evidence type="ECO:0000313" key="12">
    <source>
        <dbReference type="Proteomes" id="UP000315751"/>
    </source>
</evidence>
<dbReference type="Proteomes" id="UP000315751">
    <property type="component" value="Unassembled WGS sequence"/>
</dbReference>
<evidence type="ECO:0000256" key="1">
    <source>
        <dbReference type="ARBA" id="ARBA00000085"/>
    </source>
</evidence>
<dbReference type="InterPro" id="IPR036890">
    <property type="entry name" value="HATPase_C_sf"/>
</dbReference>
<gene>
    <name evidence="11" type="ORF">FBZ90_10855</name>
</gene>
<dbReference type="EMBL" id="VITR01000008">
    <property type="protein sequence ID" value="TWB41031.1"/>
    <property type="molecule type" value="Genomic_DNA"/>
</dbReference>
<dbReference type="PANTHER" id="PTHR43065:SF10">
    <property type="entry name" value="PEROXIDE STRESS-ACTIVATED HISTIDINE KINASE MAK3"/>
    <property type="match status" value="1"/>
</dbReference>
<keyword evidence="6 11" id="KW-0418">Kinase</keyword>
<proteinExistence type="predicted"/>
<dbReference type="InterPro" id="IPR035965">
    <property type="entry name" value="PAS-like_dom_sf"/>
</dbReference>
<dbReference type="InterPro" id="IPR036097">
    <property type="entry name" value="HisK_dim/P_sf"/>
</dbReference>
<evidence type="ECO:0000256" key="3">
    <source>
        <dbReference type="ARBA" id="ARBA00022553"/>
    </source>
</evidence>
<comment type="caution">
    <text evidence="11">The sequence shown here is derived from an EMBL/GenBank/DDBJ whole genome shotgun (WGS) entry which is preliminary data.</text>
</comment>
<dbReference type="PANTHER" id="PTHR43065">
    <property type="entry name" value="SENSOR HISTIDINE KINASE"/>
    <property type="match status" value="1"/>
</dbReference>
<name>A0A560H4E6_9PROT</name>
<dbReference type="GO" id="GO:0000155">
    <property type="term" value="F:phosphorelay sensor kinase activity"/>
    <property type="evidence" value="ECO:0007669"/>
    <property type="project" value="InterPro"/>
</dbReference>
<dbReference type="InterPro" id="IPR003661">
    <property type="entry name" value="HisK_dim/P_dom"/>
</dbReference>
<evidence type="ECO:0000259" key="10">
    <source>
        <dbReference type="PROSITE" id="PS50109"/>
    </source>
</evidence>
<sequence length="467" mass="50892">MSDLTGELTVLSMLILLATVGAALLVSRRKLNVTRAALTESGRELDNLRRCNTTLEQRLDTHARDLALSDARYRRLFEVSTISFCEQDIGEAKTLLDGLKAQGITDFRAYVAAHPEFLERCVNAIRTVEVNDALAQLLGYEDRAELAAKPPRQNAENALQVLTHQLEAAFNGWRNIAGSTVLIGKDDRRIPVLYRVRLVSETVQMSSHVDLTERERIEAMRLAAQAELARSNRIATVDALSTSLAHELNQPIAAILTDAGTGVRRLQATPPDTDAALRVLQRMQINGQRLADIVRRTRDQLVKGTREIAPLNLAKLLSETRSLLERDLIVHETLMVITCPPDLPPVVADRVELQQVLVNLIMNSLDAMADTPPRARSVTVTAQAMDMGFVRVSVADTGPGITAEALSKIFKPFFTTKVGGMGMGLQICQSAIEALGGALTARNAPQGGAIFEFTLPIADVEAAAEPA</sequence>
<keyword evidence="8" id="KW-0902">Two-component regulatory system</keyword>
<keyword evidence="5" id="KW-0547">Nucleotide-binding</keyword>
<dbReference type="Gene3D" id="3.30.565.10">
    <property type="entry name" value="Histidine kinase-like ATPase, C-terminal domain"/>
    <property type="match status" value="1"/>
</dbReference>
<dbReference type="Gene3D" id="1.10.287.130">
    <property type="match status" value="1"/>
</dbReference>
<feature type="domain" description="Histidine kinase" evidence="10">
    <location>
        <begin position="243"/>
        <end position="459"/>
    </location>
</feature>
<dbReference type="Pfam" id="PF02518">
    <property type="entry name" value="HATPase_c"/>
    <property type="match status" value="1"/>
</dbReference>
<keyword evidence="9" id="KW-0812">Transmembrane</keyword>
<dbReference type="SUPFAM" id="SSF55874">
    <property type="entry name" value="ATPase domain of HSP90 chaperone/DNA topoisomerase II/histidine kinase"/>
    <property type="match status" value="1"/>
</dbReference>
<dbReference type="InterPro" id="IPR004358">
    <property type="entry name" value="Sig_transdc_His_kin-like_C"/>
</dbReference>
<keyword evidence="9" id="KW-1133">Transmembrane helix</keyword>
<dbReference type="AlphaFoldDB" id="A0A560H4E6"/>
<evidence type="ECO:0000256" key="4">
    <source>
        <dbReference type="ARBA" id="ARBA00022679"/>
    </source>
</evidence>
<dbReference type="InterPro" id="IPR005467">
    <property type="entry name" value="His_kinase_dom"/>
</dbReference>
<dbReference type="CDD" id="cd00082">
    <property type="entry name" value="HisKA"/>
    <property type="match status" value="1"/>
</dbReference>
<keyword evidence="12" id="KW-1185">Reference proteome</keyword>
<dbReference type="SMART" id="SM00387">
    <property type="entry name" value="HATPase_c"/>
    <property type="match status" value="1"/>
</dbReference>